<name>A0A497ES40_9CREN</name>
<gene>
    <name evidence="2" type="ORF">DRJ31_02165</name>
</gene>
<sequence length="203" mass="23166">MNSYRELTITLLTGMVIGLMIGAIAYQPYIQTLTSENQELKALYQSIQESYVTLQYELNKSQAKVNYLDMLVKTAGIGENLTLDKIAFYFSKPPNGELNPNATYERGDIVWIYTELSGFCCKKLNGTWAIDIIFCLRIFDAQGQLIWQFKPLRLNATYDEKPEKLWYRAWLRPSTPGTFIITLIAYDKISLKSTATSALLTIT</sequence>
<protein>
    <submittedName>
        <fullName evidence="2">Uncharacterized protein</fullName>
    </submittedName>
</protein>
<organism evidence="2 3">
    <name type="scientific">Thermoproteota archaeon</name>
    <dbReference type="NCBI Taxonomy" id="2056631"/>
    <lineage>
        <taxon>Archaea</taxon>
        <taxon>Thermoproteota</taxon>
    </lineage>
</organism>
<keyword evidence="1" id="KW-0472">Membrane</keyword>
<reference evidence="2 3" key="1">
    <citation type="submission" date="2018-06" db="EMBL/GenBank/DDBJ databases">
        <title>Extensive metabolic versatility and redundancy in microbially diverse, dynamic hydrothermal sediments.</title>
        <authorList>
            <person name="Dombrowski N."/>
            <person name="Teske A."/>
            <person name="Baker B.J."/>
        </authorList>
    </citation>
    <scope>NUCLEOTIDE SEQUENCE [LARGE SCALE GENOMIC DNA]</scope>
    <source>
        <strain evidence="2">B66_G16</strain>
    </source>
</reference>
<dbReference type="Proteomes" id="UP000278475">
    <property type="component" value="Unassembled WGS sequence"/>
</dbReference>
<keyword evidence="1" id="KW-0812">Transmembrane</keyword>
<dbReference type="EMBL" id="QMQV01000011">
    <property type="protein sequence ID" value="RLE50175.1"/>
    <property type="molecule type" value="Genomic_DNA"/>
</dbReference>
<evidence type="ECO:0000256" key="1">
    <source>
        <dbReference type="SAM" id="Phobius"/>
    </source>
</evidence>
<feature type="transmembrane region" description="Helical" evidence="1">
    <location>
        <begin position="7"/>
        <end position="26"/>
    </location>
</feature>
<evidence type="ECO:0000313" key="3">
    <source>
        <dbReference type="Proteomes" id="UP000278475"/>
    </source>
</evidence>
<keyword evidence="1" id="KW-1133">Transmembrane helix</keyword>
<proteinExistence type="predicted"/>
<accession>A0A497ES40</accession>
<evidence type="ECO:0000313" key="2">
    <source>
        <dbReference type="EMBL" id="RLE50175.1"/>
    </source>
</evidence>
<dbReference type="AlphaFoldDB" id="A0A497ES40"/>
<comment type="caution">
    <text evidence="2">The sequence shown here is derived from an EMBL/GenBank/DDBJ whole genome shotgun (WGS) entry which is preliminary data.</text>
</comment>